<proteinExistence type="predicted"/>
<sequence>MKITWFNKEERVKMGVYVAYSLKDDRYELKFDGKTVHVEKYKWNNFIRKQHNDNKDVISLGGDLSVEPEELERLISK</sequence>
<keyword evidence="2" id="KW-1185">Reference proteome</keyword>
<protein>
    <submittedName>
        <fullName evidence="1">Uncharacterized protein</fullName>
    </submittedName>
</protein>
<accession>A0ABU0A392</accession>
<organism evidence="1 2">
    <name type="scientific">Evansella vedderi</name>
    <dbReference type="NCBI Taxonomy" id="38282"/>
    <lineage>
        <taxon>Bacteria</taxon>
        <taxon>Bacillati</taxon>
        <taxon>Bacillota</taxon>
        <taxon>Bacilli</taxon>
        <taxon>Bacillales</taxon>
        <taxon>Bacillaceae</taxon>
        <taxon>Evansella</taxon>
    </lineage>
</organism>
<evidence type="ECO:0000313" key="2">
    <source>
        <dbReference type="Proteomes" id="UP001230005"/>
    </source>
</evidence>
<name>A0ABU0A392_9BACI</name>
<comment type="caution">
    <text evidence="1">The sequence shown here is derived from an EMBL/GenBank/DDBJ whole genome shotgun (WGS) entry which is preliminary data.</text>
</comment>
<gene>
    <name evidence="1" type="ORF">J2S74_005420</name>
</gene>
<dbReference type="Proteomes" id="UP001230005">
    <property type="component" value="Unassembled WGS sequence"/>
</dbReference>
<dbReference type="EMBL" id="JAUSUG010000038">
    <property type="protein sequence ID" value="MDQ0257957.1"/>
    <property type="molecule type" value="Genomic_DNA"/>
</dbReference>
<reference evidence="1 2" key="1">
    <citation type="submission" date="2023-07" db="EMBL/GenBank/DDBJ databases">
        <title>Genomic Encyclopedia of Type Strains, Phase IV (KMG-IV): sequencing the most valuable type-strain genomes for metagenomic binning, comparative biology and taxonomic classification.</title>
        <authorList>
            <person name="Goeker M."/>
        </authorList>
    </citation>
    <scope>NUCLEOTIDE SEQUENCE [LARGE SCALE GENOMIC DNA]</scope>
    <source>
        <strain evidence="1 2">DSM 9768</strain>
    </source>
</reference>
<evidence type="ECO:0000313" key="1">
    <source>
        <dbReference type="EMBL" id="MDQ0257957.1"/>
    </source>
</evidence>